<proteinExistence type="inferred from homology"/>
<dbReference type="CDD" id="cd14265">
    <property type="entry name" value="UDPK_IM_like"/>
    <property type="match status" value="1"/>
</dbReference>
<feature type="binding site" evidence="16">
    <location>
        <position position="77"/>
    </location>
    <ligand>
        <name>substrate</name>
    </ligand>
</feature>
<dbReference type="Gene3D" id="1.10.287.3610">
    <property type="match status" value="1"/>
</dbReference>
<evidence type="ECO:0000256" key="19">
    <source>
        <dbReference type="SAM" id="Phobius"/>
    </source>
</evidence>
<keyword evidence="9 17" id="KW-0067">ATP-binding</keyword>
<keyword evidence="7 17" id="KW-0547">Nucleotide-binding</keyword>
<reference evidence="20 21" key="1">
    <citation type="submission" date="2020-08" db="EMBL/GenBank/DDBJ databases">
        <title>Genomic Encyclopedia of Type Strains, Phase III (KMG-III): the genomes of soil and plant-associated and newly described type strains.</title>
        <authorList>
            <person name="Whitman W."/>
        </authorList>
    </citation>
    <scope>NUCLEOTIDE SEQUENCE [LARGE SCALE GENOMIC DNA]</scope>
    <source>
        <strain evidence="20 21">CECT 8654</strain>
    </source>
</reference>
<evidence type="ECO:0000256" key="12">
    <source>
        <dbReference type="ARBA" id="ARBA00023136"/>
    </source>
</evidence>
<dbReference type="InterPro" id="IPR033717">
    <property type="entry name" value="UDPK"/>
</dbReference>
<dbReference type="InterPro" id="IPR036945">
    <property type="entry name" value="DAGK_sf"/>
</dbReference>
<dbReference type="AlphaFoldDB" id="A0A7W4W4N9"/>
<evidence type="ECO:0000313" key="21">
    <source>
        <dbReference type="Proteomes" id="UP000537130"/>
    </source>
</evidence>
<name>A0A7W4W4N9_9GAMM</name>
<evidence type="ECO:0000256" key="16">
    <source>
        <dbReference type="PIRSR" id="PIRSR600829-2"/>
    </source>
</evidence>
<accession>A0A7W4W4N9</accession>
<evidence type="ECO:0000256" key="18">
    <source>
        <dbReference type="PIRSR" id="PIRSR600829-4"/>
    </source>
</evidence>
<feature type="transmembrane region" description="Helical" evidence="19">
    <location>
        <begin position="104"/>
        <end position="125"/>
    </location>
</feature>
<dbReference type="EMBL" id="JACHWY010000001">
    <property type="protein sequence ID" value="MBB3047393.1"/>
    <property type="molecule type" value="Genomic_DNA"/>
</dbReference>
<evidence type="ECO:0000256" key="3">
    <source>
        <dbReference type="ARBA" id="ARBA00022475"/>
    </source>
</evidence>
<feature type="binding site" evidence="18">
    <location>
        <position position="84"/>
    </location>
    <ligand>
        <name>a divalent metal cation</name>
        <dbReference type="ChEBI" id="CHEBI:60240"/>
    </ligand>
</feature>
<evidence type="ECO:0000256" key="17">
    <source>
        <dbReference type="PIRSR" id="PIRSR600829-3"/>
    </source>
</evidence>
<keyword evidence="8 20" id="KW-0418">Kinase</keyword>
<evidence type="ECO:0000256" key="7">
    <source>
        <dbReference type="ARBA" id="ARBA00022741"/>
    </source>
</evidence>
<keyword evidence="5 20" id="KW-0808">Transferase</keyword>
<comment type="similarity">
    <text evidence="2">Belongs to the bacterial diacylglycerol kinase family.</text>
</comment>
<dbReference type="GO" id="GO:0004143">
    <property type="term" value="F:ATP-dependent diacylglycerol kinase activity"/>
    <property type="evidence" value="ECO:0007669"/>
    <property type="project" value="UniProtKB-EC"/>
</dbReference>
<evidence type="ECO:0000256" key="6">
    <source>
        <dbReference type="ARBA" id="ARBA00022692"/>
    </source>
</evidence>
<evidence type="ECO:0000256" key="13">
    <source>
        <dbReference type="ARBA" id="ARBA00023209"/>
    </source>
</evidence>
<evidence type="ECO:0000256" key="14">
    <source>
        <dbReference type="ARBA" id="ARBA00023264"/>
    </source>
</evidence>
<evidence type="ECO:0000313" key="20">
    <source>
        <dbReference type="EMBL" id="MBB3047393.1"/>
    </source>
</evidence>
<keyword evidence="18" id="KW-0460">Magnesium</keyword>
<sequence>MSTHSHENSPSRFSVRARLRSFVFAWQGLMTLLREQHNARIHLLALVGVVGLSIWLGLSAQEWALVLLASALVMGFEALNSAVEYLCDRVEPQHDPLIRKAKDVAAAAVLIAALVAAIIALIIYLPKLLAFL</sequence>
<evidence type="ECO:0000256" key="5">
    <source>
        <dbReference type="ARBA" id="ARBA00022679"/>
    </source>
</evidence>
<feature type="transmembrane region" description="Helical" evidence="19">
    <location>
        <begin position="39"/>
        <end position="58"/>
    </location>
</feature>
<comment type="subcellular location">
    <subcellularLocation>
        <location evidence="1">Cell membrane</location>
        <topology evidence="1">Multi-pass membrane protein</topology>
    </subcellularLocation>
</comment>
<keyword evidence="11" id="KW-0443">Lipid metabolism</keyword>
<evidence type="ECO:0000256" key="2">
    <source>
        <dbReference type="ARBA" id="ARBA00005967"/>
    </source>
</evidence>
<evidence type="ECO:0000256" key="15">
    <source>
        <dbReference type="PIRSR" id="PIRSR600829-1"/>
    </source>
</evidence>
<gene>
    <name evidence="20" type="ORF">FHR99_001629</name>
</gene>
<dbReference type="GO" id="GO:0005524">
    <property type="term" value="F:ATP binding"/>
    <property type="evidence" value="ECO:0007669"/>
    <property type="project" value="UniProtKB-KW"/>
</dbReference>
<evidence type="ECO:0000256" key="10">
    <source>
        <dbReference type="ARBA" id="ARBA00022989"/>
    </source>
</evidence>
<evidence type="ECO:0000256" key="1">
    <source>
        <dbReference type="ARBA" id="ARBA00004651"/>
    </source>
</evidence>
<feature type="binding site" evidence="17">
    <location>
        <position position="84"/>
    </location>
    <ligand>
        <name>ATP</name>
        <dbReference type="ChEBI" id="CHEBI:30616"/>
    </ligand>
</feature>
<keyword evidence="10 19" id="KW-1133">Transmembrane helix</keyword>
<feature type="transmembrane region" description="Helical" evidence="19">
    <location>
        <begin position="64"/>
        <end position="83"/>
    </location>
</feature>
<dbReference type="GO" id="GO:0008654">
    <property type="term" value="P:phospholipid biosynthetic process"/>
    <property type="evidence" value="ECO:0007669"/>
    <property type="project" value="UniProtKB-KW"/>
</dbReference>
<keyword evidence="4" id="KW-0444">Lipid biosynthesis</keyword>
<dbReference type="Pfam" id="PF01219">
    <property type="entry name" value="DAGK_prokar"/>
    <property type="match status" value="1"/>
</dbReference>
<dbReference type="RefSeq" id="WP_343067459.1">
    <property type="nucleotide sequence ID" value="NZ_JACHWY010000001.1"/>
</dbReference>
<dbReference type="PANTHER" id="PTHR34299:SF1">
    <property type="entry name" value="DIACYLGLYCEROL KINASE"/>
    <property type="match status" value="1"/>
</dbReference>
<dbReference type="GO" id="GO:0046872">
    <property type="term" value="F:metal ion binding"/>
    <property type="evidence" value="ECO:0007669"/>
    <property type="project" value="UniProtKB-KW"/>
</dbReference>
<keyword evidence="3" id="KW-1003">Cell membrane</keyword>
<keyword evidence="13" id="KW-0594">Phospholipid biosynthesis</keyword>
<feature type="active site" description="Proton acceptor" evidence="15">
    <location>
        <position position="77"/>
    </location>
</feature>
<feature type="binding site" evidence="17">
    <location>
        <begin position="102"/>
        <end position="103"/>
    </location>
    <ligand>
        <name>ATP</name>
        <dbReference type="ChEBI" id="CHEBI:30616"/>
    </ligand>
</feature>
<dbReference type="EC" id="2.7.1.107" evidence="20"/>
<keyword evidence="12 19" id="KW-0472">Membrane</keyword>
<comment type="caution">
    <text evidence="20">The sequence shown here is derived from an EMBL/GenBank/DDBJ whole genome shotgun (WGS) entry which is preliminary data.</text>
</comment>
<protein>
    <submittedName>
        <fullName evidence="20">Diacylglycerol kinase (ATP)</fullName>
        <ecNumber evidence="20">2.7.1.107</ecNumber>
    </submittedName>
</protein>
<evidence type="ECO:0000256" key="9">
    <source>
        <dbReference type="ARBA" id="ARBA00022840"/>
    </source>
</evidence>
<organism evidence="20 21">
    <name type="scientific">Litorivivens lipolytica</name>
    <dbReference type="NCBI Taxonomy" id="1524264"/>
    <lineage>
        <taxon>Bacteria</taxon>
        <taxon>Pseudomonadati</taxon>
        <taxon>Pseudomonadota</taxon>
        <taxon>Gammaproteobacteria</taxon>
        <taxon>Litorivivens</taxon>
    </lineage>
</organism>
<comment type="cofactor">
    <cofactor evidence="18">
        <name>Mg(2+)</name>
        <dbReference type="ChEBI" id="CHEBI:18420"/>
    </cofactor>
    <text evidence="18">Mn(2+), Zn(2+), Cd(2+) and Co(2+) support activity to lesser extents.</text>
</comment>
<keyword evidence="6 19" id="KW-0812">Transmembrane</keyword>
<keyword evidence="21" id="KW-1185">Reference proteome</keyword>
<dbReference type="InterPro" id="IPR000829">
    <property type="entry name" value="DAGK"/>
</dbReference>
<dbReference type="GO" id="GO:0005886">
    <property type="term" value="C:plasma membrane"/>
    <property type="evidence" value="ECO:0007669"/>
    <property type="project" value="UniProtKB-SubCell"/>
</dbReference>
<evidence type="ECO:0000256" key="8">
    <source>
        <dbReference type="ARBA" id="ARBA00022777"/>
    </source>
</evidence>
<dbReference type="PANTHER" id="PTHR34299">
    <property type="entry name" value="DIACYLGLYCEROL KINASE"/>
    <property type="match status" value="1"/>
</dbReference>
<keyword evidence="18" id="KW-0479">Metal-binding</keyword>
<keyword evidence="14" id="KW-1208">Phospholipid metabolism</keyword>
<dbReference type="Proteomes" id="UP000537130">
    <property type="component" value="Unassembled WGS sequence"/>
</dbReference>
<evidence type="ECO:0000256" key="11">
    <source>
        <dbReference type="ARBA" id="ARBA00023098"/>
    </source>
</evidence>
<evidence type="ECO:0000256" key="4">
    <source>
        <dbReference type="ARBA" id="ARBA00022516"/>
    </source>
</evidence>